<dbReference type="GO" id="GO:0016811">
    <property type="term" value="F:hydrolase activity, acting on carbon-nitrogen (but not peptide) bonds, in linear amides"/>
    <property type="evidence" value="ECO:0007669"/>
    <property type="project" value="InterPro"/>
</dbReference>
<dbReference type="OMA" id="THGNEIN"/>
<dbReference type="Gene3D" id="2.20.25.160">
    <property type="match status" value="1"/>
</dbReference>
<feature type="binding site" evidence="6">
    <location>
        <position position="43"/>
    </location>
    <ligand>
        <name>Zn(2+)</name>
        <dbReference type="ChEBI" id="CHEBI:29105"/>
    </ligand>
</feature>
<evidence type="ECO:0000259" key="8">
    <source>
        <dbReference type="Pfam" id="PF24827"/>
    </source>
</evidence>
<evidence type="ECO:0000256" key="3">
    <source>
        <dbReference type="ARBA" id="ARBA00022801"/>
    </source>
</evidence>
<dbReference type="SUPFAM" id="SSF53187">
    <property type="entry name" value="Zn-dependent exopeptidases"/>
    <property type="match status" value="1"/>
</dbReference>
<dbReference type="CDD" id="cd06909">
    <property type="entry name" value="M14_ASPA"/>
    <property type="match status" value="1"/>
</dbReference>
<organism evidence="9 10">
    <name type="scientific">Polarella glacialis</name>
    <name type="common">Dinoflagellate</name>
    <dbReference type="NCBI Taxonomy" id="89957"/>
    <lineage>
        <taxon>Eukaryota</taxon>
        <taxon>Sar</taxon>
        <taxon>Alveolata</taxon>
        <taxon>Dinophyceae</taxon>
        <taxon>Suessiales</taxon>
        <taxon>Suessiaceae</taxon>
        <taxon>Polarella</taxon>
    </lineage>
</organism>
<keyword evidence="10" id="KW-1185">Reference proteome</keyword>
<name>A0A813EAG0_POLGL</name>
<evidence type="ECO:0000259" key="7">
    <source>
        <dbReference type="Pfam" id="PF04952"/>
    </source>
</evidence>
<protein>
    <recommendedName>
        <fullName evidence="11">Aspartoacylase</fullName>
    </recommendedName>
</protein>
<feature type="binding site" evidence="6">
    <location>
        <position position="40"/>
    </location>
    <ligand>
        <name>Zn(2+)</name>
        <dbReference type="ChEBI" id="CHEBI:29105"/>
    </ligand>
</feature>
<dbReference type="Pfam" id="PF24827">
    <property type="entry name" value="AstE_AspA_cat"/>
    <property type="match status" value="1"/>
</dbReference>
<dbReference type="GO" id="GO:0016788">
    <property type="term" value="F:hydrolase activity, acting on ester bonds"/>
    <property type="evidence" value="ECO:0007669"/>
    <property type="project" value="InterPro"/>
</dbReference>
<evidence type="ECO:0000313" key="10">
    <source>
        <dbReference type="Proteomes" id="UP000654075"/>
    </source>
</evidence>
<dbReference type="InterPro" id="IPR055438">
    <property type="entry name" value="AstE_AspA_cat"/>
</dbReference>
<reference evidence="9" key="1">
    <citation type="submission" date="2021-02" db="EMBL/GenBank/DDBJ databases">
        <authorList>
            <person name="Dougan E. K."/>
            <person name="Rhodes N."/>
            <person name="Thang M."/>
            <person name="Chan C."/>
        </authorList>
    </citation>
    <scope>NUCLEOTIDE SEQUENCE</scope>
</reference>
<feature type="active site" description="Proton donor/acceptor" evidence="5">
    <location>
        <position position="194"/>
    </location>
</feature>
<evidence type="ECO:0000256" key="4">
    <source>
        <dbReference type="ARBA" id="ARBA00022833"/>
    </source>
</evidence>
<evidence type="ECO:0000256" key="2">
    <source>
        <dbReference type="ARBA" id="ARBA00022723"/>
    </source>
</evidence>
<feature type="domain" description="Succinylglutamate desuccinylase/Aspartoacylase catalytic" evidence="8">
    <location>
        <begin position="30"/>
        <end position="221"/>
    </location>
</feature>
<feature type="non-terminal residue" evidence="9">
    <location>
        <position position="1"/>
    </location>
</feature>
<feature type="binding site" evidence="6">
    <location>
        <position position="136"/>
    </location>
    <ligand>
        <name>Zn(2+)</name>
        <dbReference type="ChEBI" id="CHEBI:29105"/>
    </ligand>
</feature>
<evidence type="ECO:0000256" key="6">
    <source>
        <dbReference type="PIRSR" id="PIRSR018001-3"/>
    </source>
</evidence>
<dbReference type="InterPro" id="IPR007036">
    <property type="entry name" value="Aste_AspA_hybrid_dom"/>
</dbReference>
<accession>A0A813EAG0</accession>
<evidence type="ECO:0000313" key="9">
    <source>
        <dbReference type="EMBL" id="CAE8595606.1"/>
    </source>
</evidence>
<dbReference type="PANTHER" id="PTHR15162:SF7">
    <property type="entry name" value="SUCCINYLGLUTAMATE DESUCCINYLASE"/>
    <property type="match status" value="1"/>
</dbReference>
<sequence length="322" mass="35912">MFLKRFPDIFSQLPTVMDWKKRRTLPTGPVRRVAIVGGTHGNETNGVHLAKHFLRNPSLVSRPSFETEVMLSNTAAIAANTRYVEEDLNRCYLVADLTSDEKSSSSLERKRACEVDAVLGPKSSPDPRCDLIIDLHNTTAATGVALLMAPDDEFAHELGHHLMSLDDSVRIVNWNELEDWPLCPSVGRSGLTFEVGPCPWGVLEPELFQKSRRLVLALLDYVEAHNTLVASGSARSETVTMPVYKSIGVSIDYPRGKDGDLVGSVHPDLQGNDFREIRDGDGLFMTFDGETVPFERKEHKVPEKHDSVYALFVNEAAYYEKK</sequence>
<comment type="cofactor">
    <cofactor evidence="6">
        <name>Zn(2+)</name>
        <dbReference type="ChEBI" id="CHEBI:29105"/>
    </cofactor>
    <text evidence="6">Binds 1 zinc ion per subunit.</text>
</comment>
<dbReference type="AlphaFoldDB" id="A0A813EAG0"/>
<dbReference type="PANTHER" id="PTHR15162">
    <property type="entry name" value="ASPARTOACYLASE"/>
    <property type="match status" value="1"/>
</dbReference>
<dbReference type="GO" id="GO:0046872">
    <property type="term" value="F:metal ion binding"/>
    <property type="evidence" value="ECO:0007669"/>
    <property type="project" value="UniProtKB-KW"/>
</dbReference>
<dbReference type="PIRSF" id="PIRSF018001">
    <property type="entry name" value="Aspartoacylase"/>
    <property type="match status" value="1"/>
</dbReference>
<dbReference type="InterPro" id="IPR016708">
    <property type="entry name" value="Aspartoacylase"/>
</dbReference>
<proteinExistence type="inferred from homology"/>
<feature type="domain" description="AstE/AspA barrel-sandwich hybrid" evidence="7">
    <location>
        <begin position="250"/>
        <end position="322"/>
    </location>
</feature>
<dbReference type="HAMAP" id="MF_00704">
    <property type="entry name" value="Aspartoacylase"/>
    <property type="match status" value="1"/>
</dbReference>
<dbReference type="OrthoDB" id="8300214at2759"/>
<comment type="caution">
    <text evidence="9">The sequence shown here is derived from an EMBL/GenBank/DDBJ whole genome shotgun (WGS) entry which is preliminary data.</text>
</comment>
<dbReference type="GO" id="GO:0005829">
    <property type="term" value="C:cytosol"/>
    <property type="evidence" value="ECO:0007669"/>
    <property type="project" value="TreeGrafter"/>
</dbReference>
<keyword evidence="2 6" id="KW-0479">Metal-binding</keyword>
<dbReference type="Proteomes" id="UP000654075">
    <property type="component" value="Unassembled WGS sequence"/>
</dbReference>
<comment type="similarity">
    <text evidence="1">Belongs to the AspA/AstE family. Aspartoacylase subfamily.</text>
</comment>
<dbReference type="EMBL" id="CAJNNV010007950">
    <property type="protein sequence ID" value="CAE8595606.1"/>
    <property type="molecule type" value="Genomic_DNA"/>
</dbReference>
<keyword evidence="4 6" id="KW-0862">Zinc</keyword>
<dbReference type="InterPro" id="IPR050178">
    <property type="entry name" value="AspA/AstE_fam"/>
</dbReference>
<dbReference type="Pfam" id="PF04952">
    <property type="entry name" value="AstE_AspA_hybrid"/>
    <property type="match status" value="1"/>
</dbReference>
<evidence type="ECO:0000256" key="5">
    <source>
        <dbReference type="PIRSR" id="PIRSR018001-1"/>
    </source>
</evidence>
<keyword evidence="3" id="KW-0378">Hydrolase</keyword>
<evidence type="ECO:0008006" key="11">
    <source>
        <dbReference type="Google" id="ProtNLM"/>
    </source>
</evidence>
<dbReference type="NCBIfam" id="NF002601">
    <property type="entry name" value="PRK02259.1"/>
    <property type="match status" value="1"/>
</dbReference>
<evidence type="ECO:0000256" key="1">
    <source>
        <dbReference type="ARBA" id="ARBA00006173"/>
    </source>
</evidence>
<gene>
    <name evidence="9" type="ORF">PGLA1383_LOCUS14116</name>
</gene>
<dbReference type="Gene3D" id="3.40.630.10">
    <property type="entry name" value="Zn peptidases"/>
    <property type="match status" value="1"/>
</dbReference>